<evidence type="ECO:0000256" key="1">
    <source>
        <dbReference type="ARBA" id="ARBA00009589"/>
    </source>
</evidence>
<dbReference type="PANTHER" id="PTHR35134:SF2">
    <property type="entry name" value="NUCLEOTIDASE YQFW-RELATED"/>
    <property type="match status" value="1"/>
</dbReference>
<sequence>MRIAIDIDSTLHHYWDVLSEAAQKRFGIELPYEEQFTWGITRLKPEQLEVCIAETHCEKSIFKSKPYAGAVDTINRWHEAGHFIHITTHRSADAHEPTARWLEHHGLSYDELYCSDDKVARCVEIGIDLLIDDSPENLLRAVDSGIAAATILHPWNRDVVEEEGILAAADWPALTVALETRLEPLRRRAVS</sequence>
<dbReference type="Pfam" id="PF06941">
    <property type="entry name" value="NT5C"/>
    <property type="match status" value="1"/>
</dbReference>
<gene>
    <name evidence="2" type="ORF">NBH00_17115</name>
</gene>
<proteinExistence type="inferred from homology"/>
<dbReference type="InterPro" id="IPR010708">
    <property type="entry name" value="5'(3')-deoxyribonucleotidase"/>
</dbReference>
<name>A0ABY5DQ85_9ACTN</name>
<organism evidence="2 3">
    <name type="scientific">Paraconexibacter antarcticus</name>
    <dbReference type="NCBI Taxonomy" id="2949664"/>
    <lineage>
        <taxon>Bacteria</taxon>
        <taxon>Bacillati</taxon>
        <taxon>Actinomycetota</taxon>
        <taxon>Thermoleophilia</taxon>
        <taxon>Solirubrobacterales</taxon>
        <taxon>Paraconexibacteraceae</taxon>
        <taxon>Paraconexibacter</taxon>
    </lineage>
</organism>
<dbReference type="InterPro" id="IPR023214">
    <property type="entry name" value="HAD_sf"/>
</dbReference>
<dbReference type="EMBL" id="CP098502">
    <property type="protein sequence ID" value="UTI63074.1"/>
    <property type="molecule type" value="Genomic_DNA"/>
</dbReference>
<dbReference type="RefSeq" id="WP_254569808.1">
    <property type="nucleotide sequence ID" value="NZ_CP098502.1"/>
</dbReference>
<protein>
    <recommendedName>
        <fullName evidence="4">Nucleotidase</fullName>
    </recommendedName>
</protein>
<dbReference type="Proteomes" id="UP001056035">
    <property type="component" value="Chromosome"/>
</dbReference>
<dbReference type="Gene3D" id="3.40.50.1000">
    <property type="entry name" value="HAD superfamily/HAD-like"/>
    <property type="match status" value="1"/>
</dbReference>
<reference evidence="2 3" key="1">
    <citation type="submission" date="2022-06" db="EMBL/GenBank/DDBJ databases">
        <title>Paraconexibacter antarcticus.</title>
        <authorList>
            <person name="Kim C.S."/>
        </authorList>
    </citation>
    <scope>NUCLEOTIDE SEQUENCE [LARGE SCALE GENOMIC DNA]</scope>
    <source>
        <strain evidence="2 3">02-257</strain>
    </source>
</reference>
<dbReference type="InterPro" id="IPR036412">
    <property type="entry name" value="HAD-like_sf"/>
</dbReference>
<dbReference type="SUPFAM" id="SSF56784">
    <property type="entry name" value="HAD-like"/>
    <property type="match status" value="1"/>
</dbReference>
<evidence type="ECO:0008006" key="4">
    <source>
        <dbReference type="Google" id="ProtNLM"/>
    </source>
</evidence>
<evidence type="ECO:0000313" key="3">
    <source>
        <dbReference type="Proteomes" id="UP001056035"/>
    </source>
</evidence>
<dbReference type="PANTHER" id="PTHR35134">
    <property type="entry name" value="NUCLEOTIDASE YQFW-RELATED"/>
    <property type="match status" value="1"/>
</dbReference>
<keyword evidence="3" id="KW-1185">Reference proteome</keyword>
<accession>A0ABY5DQ85</accession>
<evidence type="ECO:0000313" key="2">
    <source>
        <dbReference type="EMBL" id="UTI63074.1"/>
    </source>
</evidence>
<comment type="similarity">
    <text evidence="1">Belongs to the 5'(3')-deoxyribonucleotidase family.</text>
</comment>
<dbReference type="InterPro" id="IPR052419">
    <property type="entry name" value="5_3-deoxyribonucleotidase-like"/>
</dbReference>